<dbReference type="Gene3D" id="3.30.160.60">
    <property type="entry name" value="Classic Zinc Finger"/>
    <property type="match status" value="2"/>
</dbReference>
<dbReference type="SMART" id="SM00451">
    <property type="entry name" value="ZnF_U1"/>
    <property type="match status" value="2"/>
</dbReference>
<protein>
    <recommendedName>
        <fullName evidence="2">U1-type domain-containing protein</fullName>
    </recommendedName>
</protein>
<proteinExistence type="predicted"/>
<feature type="compositionally biased region" description="Pro residues" evidence="1">
    <location>
        <begin position="72"/>
        <end position="82"/>
    </location>
</feature>
<dbReference type="InterPro" id="IPR013087">
    <property type="entry name" value="Znf_C2H2_type"/>
</dbReference>
<feature type="compositionally biased region" description="Basic and acidic residues" evidence="1">
    <location>
        <begin position="477"/>
        <end position="493"/>
    </location>
</feature>
<evidence type="ECO:0000259" key="2">
    <source>
        <dbReference type="SMART" id="SM00451"/>
    </source>
</evidence>
<dbReference type="Proteomes" id="UP000015105">
    <property type="component" value="Chromosome 7D"/>
</dbReference>
<evidence type="ECO:0000313" key="3">
    <source>
        <dbReference type="EnsemblPlants" id="AET7Gv21236200.1"/>
    </source>
</evidence>
<feature type="domain" description="U1-type" evidence="2">
    <location>
        <begin position="330"/>
        <end position="363"/>
    </location>
</feature>
<evidence type="ECO:0000313" key="4">
    <source>
        <dbReference type="Proteomes" id="UP000015105"/>
    </source>
</evidence>
<evidence type="ECO:0000256" key="1">
    <source>
        <dbReference type="SAM" id="MobiDB-lite"/>
    </source>
</evidence>
<dbReference type="Pfam" id="PF12874">
    <property type="entry name" value="zf-met"/>
    <property type="match status" value="2"/>
</dbReference>
<dbReference type="PANTHER" id="PTHR47487">
    <property type="entry name" value="OS06G0651300 PROTEIN-RELATED"/>
    <property type="match status" value="1"/>
</dbReference>
<dbReference type="EnsemblPlants" id="AET7Gv21236200.1">
    <property type="protein sequence ID" value="AET7Gv21236200.1"/>
    <property type="gene ID" value="AET7Gv21236200"/>
</dbReference>
<dbReference type="InterPro" id="IPR003604">
    <property type="entry name" value="Matrin/U1-like-C_Znf_C2H2"/>
</dbReference>
<dbReference type="STRING" id="200361.A0A453T4M8"/>
<feature type="region of interest" description="Disordered" evidence="1">
    <location>
        <begin position="35"/>
        <end position="83"/>
    </location>
</feature>
<reference evidence="3" key="5">
    <citation type="journal article" date="2021" name="G3 (Bethesda)">
        <title>Aegilops tauschii genome assembly Aet v5.0 features greater sequence contiguity and improved annotation.</title>
        <authorList>
            <person name="Wang L."/>
            <person name="Zhu T."/>
            <person name="Rodriguez J.C."/>
            <person name="Deal K.R."/>
            <person name="Dubcovsky J."/>
            <person name="McGuire P.E."/>
            <person name="Lux T."/>
            <person name="Spannagl M."/>
            <person name="Mayer K.F.X."/>
            <person name="Baldrich P."/>
            <person name="Meyers B.C."/>
            <person name="Huo N."/>
            <person name="Gu Y.Q."/>
            <person name="Zhou H."/>
            <person name="Devos K.M."/>
            <person name="Bennetzen J.L."/>
            <person name="Unver T."/>
            <person name="Budak H."/>
            <person name="Gulick P.J."/>
            <person name="Galiba G."/>
            <person name="Kalapos B."/>
            <person name="Nelson D.R."/>
            <person name="Li P."/>
            <person name="You F.M."/>
            <person name="Luo M.C."/>
            <person name="Dvorak J."/>
        </authorList>
    </citation>
    <scope>NUCLEOTIDE SEQUENCE [LARGE SCALE GENOMIC DNA]</scope>
    <source>
        <strain evidence="3">cv. AL8/78</strain>
    </source>
</reference>
<dbReference type="GO" id="GO:0003676">
    <property type="term" value="F:nucleic acid binding"/>
    <property type="evidence" value="ECO:0007669"/>
    <property type="project" value="InterPro"/>
</dbReference>
<reference evidence="3" key="3">
    <citation type="journal article" date="2017" name="Nature">
        <title>Genome sequence of the progenitor of the wheat D genome Aegilops tauschii.</title>
        <authorList>
            <person name="Luo M.C."/>
            <person name="Gu Y.Q."/>
            <person name="Puiu D."/>
            <person name="Wang H."/>
            <person name="Twardziok S.O."/>
            <person name="Deal K.R."/>
            <person name="Huo N."/>
            <person name="Zhu T."/>
            <person name="Wang L."/>
            <person name="Wang Y."/>
            <person name="McGuire P.E."/>
            <person name="Liu S."/>
            <person name="Long H."/>
            <person name="Ramasamy R.K."/>
            <person name="Rodriguez J.C."/>
            <person name="Van S.L."/>
            <person name="Yuan L."/>
            <person name="Wang Z."/>
            <person name="Xia Z."/>
            <person name="Xiao L."/>
            <person name="Anderson O.D."/>
            <person name="Ouyang S."/>
            <person name="Liang Y."/>
            <person name="Zimin A.V."/>
            <person name="Pertea G."/>
            <person name="Qi P."/>
            <person name="Bennetzen J.L."/>
            <person name="Dai X."/>
            <person name="Dawson M.W."/>
            <person name="Muller H.G."/>
            <person name="Kugler K."/>
            <person name="Rivarola-Duarte L."/>
            <person name="Spannagl M."/>
            <person name="Mayer K.F.X."/>
            <person name="Lu F.H."/>
            <person name="Bevan M.W."/>
            <person name="Leroy P."/>
            <person name="Li P."/>
            <person name="You F.M."/>
            <person name="Sun Q."/>
            <person name="Liu Z."/>
            <person name="Lyons E."/>
            <person name="Wicker T."/>
            <person name="Salzberg S.L."/>
            <person name="Devos K.M."/>
            <person name="Dvorak J."/>
        </authorList>
    </citation>
    <scope>NUCLEOTIDE SEQUENCE [LARGE SCALE GENOMIC DNA]</scope>
    <source>
        <strain evidence="3">cv. AL8/78</strain>
    </source>
</reference>
<reference evidence="4" key="1">
    <citation type="journal article" date="2014" name="Science">
        <title>Ancient hybridizations among the ancestral genomes of bread wheat.</title>
        <authorList>
            <consortium name="International Wheat Genome Sequencing Consortium,"/>
            <person name="Marcussen T."/>
            <person name="Sandve S.R."/>
            <person name="Heier L."/>
            <person name="Spannagl M."/>
            <person name="Pfeifer M."/>
            <person name="Jakobsen K.S."/>
            <person name="Wulff B.B."/>
            <person name="Steuernagel B."/>
            <person name="Mayer K.F."/>
            <person name="Olsen O.A."/>
        </authorList>
    </citation>
    <scope>NUCLEOTIDE SEQUENCE [LARGE SCALE GENOMIC DNA]</scope>
    <source>
        <strain evidence="4">cv. AL8/78</strain>
    </source>
</reference>
<reference evidence="4" key="2">
    <citation type="journal article" date="2017" name="Nat. Plants">
        <title>The Aegilops tauschii genome reveals multiple impacts of transposons.</title>
        <authorList>
            <person name="Zhao G."/>
            <person name="Zou C."/>
            <person name="Li K."/>
            <person name="Wang K."/>
            <person name="Li T."/>
            <person name="Gao L."/>
            <person name="Zhang X."/>
            <person name="Wang H."/>
            <person name="Yang Z."/>
            <person name="Liu X."/>
            <person name="Jiang W."/>
            <person name="Mao L."/>
            <person name="Kong X."/>
            <person name="Jiao Y."/>
            <person name="Jia J."/>
        </authorList>
    </citation>
    <scope>NUCLEOTIDE SEQUENCE [LARGE SCALE GENOMIC DNA]</scope>
    <source>
        <strain evidence="4">cv. AL8/78</strain>
    </source>
</reference>
<reference evidence="3" key="4">
    <citation type="submission" date="2019-03" db="UniProtKB">
        <authorList>
            <consortium name="EnsemblPlants"/>
        </authorList>
    </citation>
    <scope>IDENTIFICATION</scope>
</reference>
<sequence>ETQKFQLVNSNQSFALHSAAPVARRWIYSMEFRFRAGDRGPPGPGGSPQARSSHPRDGYTGAGAQGTQAGPSPSPSPLPRPPLDWEAARREHLIREEVRRRLVEEEVRREFEAKGDLAFARGLHGGCWGPDPFLALGCFMPPPHAPMPMPMRPPPYAPPPPPVPFDEFGAWQGFGPRRHAGFGERMPFPCEERGWSPPPRKPKHKLKLVEIEPSGTPEALSPRLKVPRMKRKPDANAAATVPKKVQKLAKDWSCALCQVSATCEAGLNEHLGGRKHKAKLALCGASKAIKDDKNCSQTTTGNKNSTDPCDAHKKVHMLVDGEMHEVVQKNNYLWCDRCRVRCDSNVIMAGHLRSKKHSKLNKVWTSIKAVRTNTDTKEGLASYGSQVNTNHSTETPAVIEGDINMTSEVDESNPVENPARKEITSITTEVEIPAVIEGDINMTSEVDESSPVENPAGKEITSIATEVESIAMATEVHENNPVETPVETKKESTEMTNDV</sequence>
<dbReference type="SUPFAM" id="SSF57667">
    <property type="entry name" value="beta-beta-alpha zinc fingers"/>
    <property type="match status" value="2"/>
</dbReference>
<name>A0A453T4M8_AEGTS</name>
<organism evidence="3 4">
    <name type="scientific">Aegilops tauschii subsp. strangulata</name>
    <name type="common">Goatgrass</name>
    <dbReference type="NCBI Taxonomy" id="200361"/>
    <lineage>
        <taxon>Eukaryota</taxon>
        <taxon>Viridiplantae</taxon>
        <taxon>Streptophyta</taxon>
        <taxon>Embryophyta</taxon>
        <taxon>Tracheophyta</taxon>
        <taxon>Spermatophyta</taxon>
        <taxon>Magnoliopsida</taxon>
        <taxon>Liliopsida</taxon>
        <taxon>Poales</taxon>
        <taxon>Poaceae</taxon>
        <taxon>BOP clade</taxon>
        <taxon>Pooideae</taxon>
        <taxon>Triticodae</taxon>
        <taxon>Triticeae</taxon>
        <taxon>Triticinae</taxon>
        <taxon>Aegilops</taxon>
    </lineage>
</organism>
<feature type="region of interest" description="Disordered" evidence="1">
    <location>
        <begin position="477"/>
        <end position="499"/>
    </location>
</feature>
<accession>A0A453T4M8</accession>
<dbReference type="InterPro" id="IPR036236">
    <property type="entry name" value="Znf_C2H2_sf"/>
</dbReference>
<dbReference type="GO" id="GO:0008270">
    <property type="term" value="F:zinc ion binding"/>
    <property type="evidence" value="ECO:0007669"/>
    <property type="project" value="InterPro"/>
</dbReference>
<dbReference type="Gramene" id="AET7Gv21236200.1">
    <property type="protein sequence ID" value="AET7Gv21236200.1"/>
    <property type="gene ID" value="AET7Gv21236200"/>
</dbReference>
<dbReference type="AlphaFoldDB" id="A0A453T4M8"/>
<dbReference type="PANTHER" id="PTHR47487:SF8">
    <property type="entry name" value="OS08G0270900 PROTEIN"/>
    <property type="match status" value="1"/>
</dbReference>
<keyword evidence="4" id="KW-1185">Reference proteome</keyword>
<feature type="domain" description="U1-type" evidence="2">
    <location>
        <begin position="249"/>
        <end position="283"/>
    </location>
</feature>